<feature type="transmembrane region" description="Helical" evidence="1">
    <location>
        <begin position="378"/>
        <end position="397"/>
    </location>
</feature>
<dbReference type="RefSeq" id="WP_013314803.1">
    <property type="nucleotide sequence ID" value="NC_014484.1"/>
</dbReference>
<feature type="transmembrane region" description="Helical" evidence="1">
    <location>
        <begin position="12"/>
        <end position="29"/>
    </location>
</feature>
<dbReference type="SUPFAM" id="SSF82866">
    <property type="entry name" value="Multidrug efflux transporter AcrB transmembrane domain"/>
    <property type="match status" value="2"/>
</dbReference>
<feature type="transmembrane region" description="Helical" evidence="1">
    <location>
        <begin position="866"/>
        <end position="886"/>
    </location>
</feature>
<feature type="transmembrane region" description="Helical" evidence="1">
    <location>
        <begin position="811"/>
        <end position="831"/>
    </location>
</feature>
<evidence type="ECO:0000313" key="3">
    <source>
        <dbReference type="Proteomes" id="UP000001296"/>
    </source>
</evidence>
<dbReference type="Pfam" id="PF00873">
    <property type="entry name" value="ACR_tran"/>
    <property type="match status" value="1"/>
</dbReference>
<dbReference type="HOGENOM" id="CLU_002755_0_0_12"/>
<dbReference type="SUPFAM" id="SSF82693">
    <property type="entry name" value="Multidrug efflux transporter AcrB pore domain, PN1, PN2, PC1 and PC2 subdomains"/>
    <property type="match status" value="2"/>
</dbReference>
<proteinExistence type="predicted"/>
<dbReference type="GO" id="GO:0005886">
    <property type="term" value="C:plasma membrane"/>
    <property type="evidence" value="ECO:0007669"/>
    <property type="project" value="TreeGrafter"/>
</dbReference>
<feature type="transmembrane region" description="Helical" evidence="1">
    <location>
        <begin position="437"/>
        <end position="461"/>
    </location>
</feature>
<feature type="transmembrane region" description="Helical" evidence="1">
    <location>
        <begin position="324"/>
        <end position="342"/>
    </location>
</feature>
<dbReference type="Proteomes" id="UP000001296">
    <property type="component" value="Chromosome"/>
</dbReference>
<name>E0RQQ8_WINT6</name>
<evidence type="ECO:0000256" key="1">
    <source>
        <dbReference type="SAM" id="Phobius"/>
    </source>
</evidence>
<dbReference type="InterPro" id="IPR027463">
    <property type="entry name" value="AcrB_DN_DC_subdom"/>
</dbReference>
<dbReference type="GO" id="GO:0042910">
    <property type="term" value="F:xenobiotic transmembrane transporter activity"/>
    <property type="evidence" value="ECO:0007669"/>
    <property type="project" value="TreeGrafter"/>
</dbReference>
<feature type="transmembrane region" description="Helical" evidence="1">
    <location>
        <begin position="943"/>
        <end position="963"/>
    </location>
</feature>
<dbReference type="KEGG" id="sta:STHERM_c20290"/>
<dbReference type="AlphaFoldDB" id="E0RQQ8"/>
<dbReference type="Gene3D" id="1.20.1640.10">
    <property type="entry name" value="Multidrug efflux transporter AcrB transmembrane domain"/>
    <property type="match status" value="2"/>
</dbReference>
<dbReference type="Gene3D" id="3.30.70.1320">
    <property type="entry name" value="Multidrug efflux transporter AcrB pore domain like"/>
    <property type="match status" value="1"/>
</dbReference>
<dbReference type="Gene3D" id="3.30.2090.10">
    <property type="entry name" value="Multidrug efflux transporter AcrB TolC docking domain, DN and DC subdomains"/>
    <property type="match status" value="2"/>
</dbReference>
<keyword evidence="1" id="KW-1133">Transmembrane helix</keyword>
<feature type="transmembrane region" description="Helical" evidence="1">
    <location>
        <begin position="409"/>
        <end position="431"/>
    </location>
</feature>
<dbReference type="PANTHER" id="PTHR32063">
    <property type="match status" value="1"/>
</dbReference>
<feature type="transmembrane region" description="Helical" evidence="1">
    <location>
        <begin position="840"/>
        <end position="860"/>
    </location>
</feature>
<organism evidence="2 3">
    <name type="scientific">Winmispira thermophila (strain ATCC 49972 / DSM 6192 / RI 19.B1)</name>
    <name type="common">Spirochaeta thermophila</name>
    <dbReference type="NCBI Taxonomy" id="665571"/>
    <lineage>
        <taxon>Bacteria</taxon>
        <taxon>Pseudomonadati</taxon>
        <taxon>Spirochaetota</taxon>
        <taxon>Spirochaetia</taxon>
        <taxon>Winmispirales</taxon>
        <taxon>Winmispiraceae</taxon>
        <taxon>Winmispira</taxon>
    </lineage>
</organism>
<dbReference type="PRINTS" id="PR00702">
    <property type="entry name" value="ACRIFLAVINRP"/>
</dbReference>
<keyword evidence="1" id="KW-0812">Transmembrane</keyword>
<protein>
    <recommendedName>
        <fullName evidence="4">Acriflavin resistance protein</fullName>
    </recommendedName>
</protein>
<feature type="transmembrane region" description="Helical" evidence="1">
    <location>
        <begin position="354"/>
        <end position="372"/>
    </location>
</feature>
<dbReference type="PaxDb" id="665571-STHERM_c20290"/>
<dbReference type="PANTHER" id="PTHR32063:SF0">
    <property type="entry name" value="SWARMING MOTILITY PROTEIN SWRC"/>
    <property type="match status" value="1"/>
</dbReference>
<reference evidence="2 3" key="2">
    <citation type="journal article" date="2010" name="J. Bacteriol.">
        <title>Genome sequence of the polysaccharide-degrading, thermophilic anaerobe Spirochaeta thermophila DSM 6192.</title>
        <authorList>
            <person name="Angelov A."/>
            <person name="Liebl S."/>
            <person name="Ballschmiter M."/>
            <person name="Bomeke M."/>
            <person name="Lehmann R."/>
            <person name="Liesegang H."/>
            <person name="Daniel R."/>
            <person name="Liebl W."/>
        </authorList>
    </citation>
    <scope>NUCLEOTIDE SEQUENCE [LARGE SCALE GENOMIC DNA]</scope>
    <source>
        <strain evidence="3">ATCC 49972 / DSM 6192 / RI 19.B1</strain>
    </source>
</reference>
<sequence>MEALREHPTRYVLLLLSLIVISLLFVSRLEIGNPPSVEKVFTITTHYYGVDAEEIQKVITIPLENAISILPGIKTIKSISETNTSRIFVTLHPTTEAQEFYLDLREQVDLVSSRFPRAVQRPQIFYSDTTREPVFIVSFYSPALPLPRLAEYVKEKLVPELQKLSGIGEIIIGGEAVEEVRISTYPDRMATYGISISQLVRNLQKAYLRQPLGELRTRSSQIPVFFDSSFTSLEDMLEFPLLYERDTLIRVKDLASVEKGYREPERISRINGETRVVLYIHASSEANILLLSKNIRNFVNGYEELQPLVVYDQGAKVEEEVKRLFTAVMISIGSLVVLMFLFTRNLRLTLSLSLPLPLTILVAFALFSLLGITVHTYLLSSLALGVGLIIDTSFVIFEHRRHSLHTPLTPLIPPVIASSLTTLITLLPLWYLRYEYVWIESLIMGFIFLFSLSFIIHFFFLDPPLSQSLLRVRNIRPLLPLTPLRKFFLSLAHGAYPENRVRRALMWGGYAGISVLSLILLLLLPKEITPPQLRDTYFLRVEYPPGTTIEAVDRFIQPYLGYLSQQPGILLVESRAERASANISLKFDPSRIYPEELKDLTEKGESLLGKGKVFTEESGEETGIQLEYVLTGDDYDTLKRHISQIAKRLSAQHWVSEVVLHFKDPPPSLILKPSMASSFYRVAPDEMGNTLRWFIQRPVALKWLFNGKELDLRVGMAPESVSPQDLSFLPLPASSQNTYTVRQFFSTTTSTLPSRYYRYNRQNALAFSFRVPPMPLERLSTLLKGFFSSLELPPGYAFHPDPLIATTQKSYSLLLLLLILAAFLILAVLIIQSNSVVQPLFVLSIIPPSLLFPLLGLLLARRSLSFPILLGLILLSGICVNNFILISERFLFFKKRCTNHYKALLLSLNHRFESLFLSTSTSMIGAIPMFWTRNPFSTSLAYTLFIGLAGAFLFTFWFVPLFLPSLTSRKSPEALSDIVQEDRV</sequence>
<dbReference type="Gene3D" id="3.30.70.1430">
    <property type="entry name" value="Multidrug efflux transporter AcrB pore domain"/>
    <property type="match status" value="2"/>
</dbReference>
<keyword evidence="1" id="KW-0472">Membrane</keyword>
<gene>
    <name evidence="2" type="ordered locus">STHERM_c20290</name>
</gene>
<dbReference type="Gene3D" id="3.30.70.1440">
    <property type="entry name" value="Multidrug efflux transporter AcrB pore domain"/>
    <property type="match status" value="1"/>
</dbReference>
<feature type="transmembrane region" description="Helical" evidence="1">
    <location>
        <begin position="504"/>
        <end position="524"/>
    </location>
</feature>
<evidence type="ECO:0008006" key="4">
    <source>
        <dbReference type="Google" id="ProtNLM"/>
    </source>
</evidence>
<accession>E0RQQ8</accession>
<dbReference type="InterPro" id="IPR001036">
    <property type="entry name" value="Acrflvin-R"/>
</dbReference>
<dbReference type="eggNOG" id="COG0841">
    <property type="taxonomic scope" value="Bacteria"/>
</dbReference>
<dbReference type="EMBL" id="CP001698">
    <property type="protein sequence ID" value="ADN02964.1"/>
    <property type="molecule type" value="Genomic_DNA"/>
</dbReference>
<reference key="1">
    <citation type="submission" date="2009-08" db="EMBL/GenBank/DDBJ databases">
        <title>The genome sequence of Spirochaeta thermophila DSM6192.</title>
        <authorList>
            <person name="Angelov A."/>
            <person name="Mientus M."/>
            <person name="Wittenberg S."/>
            <person name="Lehmann R."/>
            <person name="Liesegang H."/>
            <person name="Daniel R."/>
            <person name="Liebl W."/>
        </authorList>
    </citation>
    <scope>NUCLEOTIDE SEQUENCE</scope>
    <source>
        <strain>DSM 6192</strain>
    </source>
</reference>
<evidence type="ECO:0000313" key="2">
    <source>
        <dbReference type="EMBL" id="ADN02964.1"/>
    </source>
</evidence>
<dbReference type="SUPFAM" id="SSF82714">
    <property type="entry name" value="Multidrug efflux transporter AcrB TolC docking domain, DN and DC subdomains"/>
    <property type="match status" value="1"/>
</dbReference>